<dbReference type="PROSITE" id="PS51352">
    <property type="entry name" value="THIOREDOXIN_2"/>
    <property type="match status" value="1"/>
</dbReference>
<evidence type="ECO:0000313" key="8">
    <source>
        <dbReference type="EMBL" id="KAA0686253.1"/>
    </source>
</evidence>
<keyword evidence="6" id="KW-1133">Transmembrane helix</keyword>
<dbReference type="SUPFAM" id="SSF52833">
    <property type="entry name" value="Thioredoxin-like"/>
    <property type="match status" value="1"/>
</dbReference>
<evidence type="ECO:0000259" key="7">
    <source>
        <dbReference type="PROSITE" id="PS51352"/>
    </source>
</evidence>
<keyword evidence="2" id="KW-0560">Oxidoreductase</keyword>
<reference evidence="8 9" key="1">
    <citation type="submission" date="2018-07" db="EMBL/GenBank/DDBJ databases">
        <title>Genome sequence of Roseomonas fauriae ATCC 49958.</title>
        <authorList>
            <person name="Sant'Anna F.H."/>
            <person name="Baldani J.I."/>
            <person name="Zilli J.E."/>
            <person name="Reis V.M."/>
            <person name="Hartmann A."/>
            <person name="Cruz L."/>
            <person name="de Souza E.M."/>
            <person name="de Oliveira Pedrosa F."/>
            <person name="Passaglia L.M.P."/>
        </authorList>
    </citation>
    <scope>NUCLEOTIDE SEQUENCE [LARGE SCALE GENOMIC DNA]</scope>
    <source>
        <strain evidence="8 9">ATCC 49958</strain>
    </source>
</reference>
<keyword evidence="6" id="KW-0812">Transmembrane</keyword>
<name>A0A6L3B1V9_AZOBR</name>
<feature type="region of interest" description="Disordered" evidence="5">
    <location>
        <begin position="1"/>
        <end position="43"/>
    </location>
</feature>
<dbReference type="PANTHER" id="PTHR13887">
    <property type="entry name" value="GLUTATHIONE S-TRANSFERASE KAPPA"/>
    <property type="match status" value="1"/>
</dbReference>
<evidence type="ECO:0000256" key="6">
    <source>
        <dbReference type="SAM" id="Phobius"/>
    </source>
</evidence>
<dbReference type="InterPro" id="IPR013766">
    <property type="entry name" value="Thioredoxin_domain"/>
</dbReference>
<sequence length="271" mass="28879">MPRAEPSQPKHPSAAQRSPESRSPPPGIPERRSPQSQHGAKSPIMTSRLVTTLLTVAVSAVALGAGAVAVQSFVVSTSAAATAAPSLVAELGPDALTRGPSAVVVGNPQGDVTVIEFFDYQCPVCRKVHPFLEQLVAEDKNVRVIHKHWPVFGAPSIYAAKIALAARWQDRYEQVHHAFMNIPGRFDEEKIQKAAIAAGLDVAQAERDLKERDAQVDAAFKEASAQAAMLQLQGTPGFVIGSYLVPGGLDLKTMKEIVADVRAKKRGGKQG</sequence>
<dbReference type="EMBL" id="QOKV01000005">
    <property type="protein sequence ID" value="KAA0686253.1"/>
    <property type="molecule type" value="Genomic_DNA"/>
</dbReference>
<keyword evidence="6" id="KW-0472">Membrane</keyword>
<feature type="transmembrane region" description="Helical" evidence="6">
    <location>
        <begin position="49"/>
        <end position="70"/>
    </location>
</feature>
<dbReference type="GO" id="GO:0016491">
    <property type="term" value="F:oxidoreductase activity"/>
    <property type="evidence" value="ECO:0007669"/>
    <property type="project" value="UniProtKB-KW"/>
</dbReference>
<dbReference type="AlphaFoldDB" id="A0A6L3B1V9"/>
<keyword evidence="1" id="KW-0732">Signal</keyword>
<proteinExistence type="predicted"/>
<evidence type="ECO:0000313" key="9">
    <source>
        <dbReference type="Proteomes" id="UP000476837"/>
    </source>
</evidence>
<feature type="domain" description="Thioredoxin" evidence="7">
    <location>
        <begin position="78"/>
        <end position="263"/>
    </location>
</feature>
<dbReference type="PANTHER" id="PTHR13887:SF14">
    <property type="entry name" value="DISULFIDE BOND FORMATION PROTEIN D"/>
    <property type="match status" value="1"/>
</dbReference>
<evidence type="ECO:0000256" key="1">
    <source>
        <dbReference type="ARBA" id="ARBA00022729"/>
    </source>
</evidence>
<evidence type="ECO:0000256" key="5">
    <source>
        <dbReference type="SAM" id="MobiDB-lite"/>
    </source>
</evidence>
<protein>
    <submittedName>
        <fullName evidence="8">DsbA family protein</fullName>
    </submittedName>
</protein>
<evidence type="ECO:0000256" key="4">
    <source>
        <dbReference type="ARBA" id="ARBA00023284"/>
    </source>
</evidence>
<dbReference type="Gene3D" id="3.40.30.10">
    <property type="entry name" value="Glutaredoxin"/>
    <property type="match status" value="1"/>
</dbReference>
<gene>
    <name evidence="8" type="ORF">DS837_11195</name>
</gene>
<evidence type="ECO:0000256" key="2">
    <source>
        <dbReference type="ARBA" id="ARBA00023002"/>
    </source>
</evidence>
<dbReference type="InterPro" id="IPR036249">
    <property type="entry name" value="Thioredoxin-like_sf"/>
</dbReference>
<dbReference type="Proteomes" id="UP000476837">
    <property type="component" value="Unassembled WGS sequence"/>
</dbReference>
<comment type="caution">
    <text evidence="8">The sequence shown here is derived from an EMBL/GenBank/DDBJ whole genome shotgun (WGS) entry which is preliminary data.</text>
</comment>
<organism evidence="8 9">
    <name type="scientific">Azospirillum brasilense</name>
    <dbReference type="NCBI Taxonomy" id="192"/>
    <lineage>
        <taxon>Bacteria</taxon>
        <taxon>Pseudomonadati</taxon>
        <taxon>Pseudomonadota</taxon>
        <taxon>Alphaproteobacteria</taxon>
        <taxon>Rhodospirillales</taxon>
        <taxon>Azospirillaceae</taxon>
        <taxon>Azospirillum</taxon>
    </lineage>
</organism>
<evidence type="ECO:0000256" key="3">
    <source>
        <dbReference type="ARBA" id="ARBA00023157"/>
    </source>
</evidence>
<keyword evidence="3" id="KW-1015">Disulfide bond</keyword>
<accession>A0A6L3B1V9</accession>
<dbReference type="Pfam" id="PF01323">
    <property type="entry name" value="DSBA"/>
    <property type="match status" value="1"/>
</dbReference>
<keyword evidence="4" id="KW-0676">Redox-active center</keyword>
<dbReference type="CDD" id="cd03023">
    <property type="entry name" value="DsbA_Com1_like"/>
    <property type="match status" value="1"/>
</dbReference>
<dbReference type="InterPro" id="IPR001853">
    <property type="entry name" value="DSBA-like_thioredoxin_dom"/>
</dbReference>